<evidence type="ECO:0000313" key="2">
    <source>
        <dbReference type="Proteomes" id="UP000218542"/>
    </source>
</evidence>
<dbReference type="EMBL" id="BAOS01000005">
    <property type="protein sequence ID" value="GAX60155.1"/>
    <property type="molecule type" value="Genomic_DNA"/>
</dbReference>
<proteinExistence type="predicted"/>
<keyword evidence="2" id="KW-1185">Reference proteome</keyword>
<dbReference type="Proteomes" id="UP000218542">
    <property type="component" value="Unassembled WGS sequence"/>
</dbReference>
<gene>
    <name evidence="1" type="ORF">SCALIN_C05_0240</name>
</gene>
<dbReference type="OrthoDB" id="9794260at2"/>
<reference evidence="2" key="1">
    <citation type="journal article" date="2017" name="Environ. Microbiol. Rep.">
        <title>Genetic Diversity of Marine Anaerobic Ammonium-Oxidizing Bacteria as Revealed by Genomic and Proteomic Analyses of 'Candidatus Scalindua japonica'.</title>
        <authorList>
            <person name="Oshiki M."/>
            <person name="Mizuto K."/>
            <person name="Kimura Z."/>
            <person name="Kindaichi T."/>
            <person name="Satoh H."/>
            <person name="Okabe S."/>
        </authorList>
    </citation>
    <scope>NUCLEOTIDE SEQUENCE [LARGE SCALE GENOMIC DNA]</scope>
    <source>
        <strain evidence="2">husup-a2</strain>
    </source>
</reference>
<protein>
    <submittedName>
        <fullName evidence="1">Integrase</fullName>
    </submittedName>
</protein>
<name>A0A286TW99_9BACT</name>
<evidence type="ECO:0000313" key="1">
    <source>
        <dbReference type="EMBL" id="GAX60155.1"/>
    </source>
</evidence>
<accession>A0A286TW99</accession>
<sequence length="77" mass="8912">MNNNKDDIDRIILNYLRKNPKAGDTLEGISKWWLNFEKIDVTVDEITGVLEKLIKEAKVKKLLSSGNKTIYTFVKED</sequence>
<comment type="caution">
    <text evidence="1">The sequence shown here is derived from an EMBL/GenBank/DDBJ whole genome shotgun (WGS) entry which is preliminary data.</text>
</comment>
<organism evidence="1 2">
    <name type="scientific">Candidatus Scalindua japonica</name>
    <dbReference type="NCBI Taxonomy" id="1284222"/>
    <lineage>
        <taxon>Bacteria</taxon>
        <taxon>Pseudomonadati</taxon>
        <taxon>Planctomycetota</taxon>
        <taxon>Candidatus Brocadiia</taxon>
        <taxon>Candidatus Brocadiales</taxon>
        <taxon>Candidatus Scalinduaceae</taxon>
        <taxon>Candidatus Scalindua</taxon>
    </lineage>
</organism>
<dbReference type="AlphaFoldDB" id="A0A286TW99"/>
<dbReference type="RefSeq" id="WP_096893437.1">
    <property type="nucleotide sequence ID" value="NZ_BAOS01000005.1"/>
</dbReference>